<dbReference type="SMART" id="SM00857">
    <property type="entry name" value="Resolvase"/>
    <property type="match status" value="1"/>
</dbReference>
<feature type="active site" description="O-(5'-phospho-DNA)-serine intermediate" evidence="5 6">
    <location>
        <position position="10"/>
    </location>
</feature>
<evidence type="ECO:0000256" key="3">
    <source>
        <dbReference type="ARBA" id="ARBA00023125"/>
    </source>
</evidence>
<dbReference type="PANTHER" id="PTHR30461">
    <property type="entry name" value="DNA-INVERTASE FROM LAMBDOID PROPHAGE"/>
    <property type="match status" value="1"/>
</dbReference>
<dbReference type="EMBL" id="BJNV01000010">
    <property type="protein sequence ID" value="GEC94800.1"/>
    <property type="molecule type" value="Genomic_DNA"/>
</dbReference>
<dbReference type="OrthoDB" id="8585334at2"/>
<dbReference type="SUPFAM" id="SSF53041">
    <property type="entry name" value="Resolvase-like"/>
    <property type="match status" value="1"/>
</dbReference>
<dbReference type="Proteomes" id="UP000318422">
    <property type="component" value="Unassembled WGS sequence"/>
</dbReference>
<keyword evidence="2" id="KW-0229">DNA integration</keyword>
<gene>
    <name evidence="8" type="ORF">ZRA01_08730</name>
</gene>
<dbReference type="PANTHER" id="PTHR30461:SF2">
    <property type="entry name" value="SERINE RECOMBINASE PINE-RELATED"/>
    <property type="match status" value="1"/>
</dbReference>
<name>A0A4Y4CW62_ZOORA</name>
<evidence type="ECO:0000259" key="7">
    <source>
        <dbReference type="PROSITE" id="PS51736"/>
    </source>
</evidence>
<dbReference type="Pfam" id="PF13384">
    <property type="entry name" value="HTH_23"/>
    <property type="match status" value="1"/>
</dbReference>
<dbReference type="Gene3D" id="3.40.50.1390">
    <property type="entry name" value="Resolvase, N-terminal catalytic domain"/>
    <property type="match status" value="1"/>
</dbReference>
<feature type="domain" description="Resolvase/invertase-type recombinase catalytic" evidence="7">
    <location>
        <begin position="2"/>
        <end position="142"/>
    </location>
</feature>
<evidence type="ECO:0000256" key="4">
    <source>
        <dbReference type="ARBA" id="ARBA00023172"/>
    </source>
</evidence>
<keyword evidence="3" id="KW-0238">DNA-binding</keyword>
<dbReference type="InterPro" id="IPR036162">
    <property type="entry name" value="Resolvase-like_N_sf"/>
</dbReference>
<dbReference type="RefSeq" id="WP_141349689.1">
    <property type="nucleotide sequence ID" value="NZ_BJNV01000010.1"/>
</dbReference>
<dbReference type="PROSITE" id="PS00397">
    <property type="entry name" value="RECOMBINASES_1"/>
    <property type="match status" value="1"/>
</dbReference>
<reference evidence="8 9" key="1">
    <citation type="submission" date="2019-06" db="EMBL/GenBank/DDBJ databases">
        <title>Whole genome shotgun sequence of Zoogloea ramigera NBRC 15342.</title>
        <authorList>
            <person name="Hosoyama A."/>
            <person name="Uohara A."/>
            <person name="Ohji S."/>
            <person name="Ichikawa N."/>
        </authorList>
    </citation>
    <scope>NUCLEOTIDE SEQUENCE [LARGE SCALE GENOMIC DNA]</scope>
    <source>
        <strain evidence="8 9">NBRC 15342</strain>
    </source>
</reference>
<dbReference type="AlphaFoldDB" id="A0A4Y4CW62"/>
<dbReference type="InterPro" id="IPR006119">
    <property type="entry name" value="Resolv_N"/>
</dbReference>
<sequence>MPTFAYLRVSTTEQTTEQQLREITNAGHVIEPDRVYVEHGVSGKVPALERPQFAHLRSRLTAGDTLVVAKLDRLGRNVLDVIATVEDLAKAGITLEVLGLGKLDGSAQSQLTLNMLAAISQFERQIISERTKAKLAQKKAEGFKLGRPPKTAPDVRAKAADLFSQGMSWRKVAAELGIALSTLQRLMKAPQT</sequence>
<comment type="similarity">
    <text evidence="1">Belongs to the site-specific recombinase resolvase family.</text>
</comment>
<dbReference type="InterPro" id="IPR009057">
    <property type="entry name" value="Homeodomain-like_sf"/>
</dbReference>
<evidence type="ECO:0000256" key="2">
    <source>
        <dbReference type="ARBA" id="ARBA00022908"/>
    </source>
</evidence>
<dbReference type="InterPro" id="IPR006118">
    <property type="entry name" value="Recombinase_CS"/>
</dbReference>
<dbReference type="CDD" id="cd03768">
    <property type="entry name" value="SR_ResInv"/>
    <property type="match status" value="1"/>
</dbReference>
<keyword evidence="4" id="KW-0233">DNA recombination</keyword>
<protein>
    <recommendedName>
        <fullName evidence="7">Resolvase/invertase-type recombinase catalytic domain-containing protein</fullName>
    </recommendedName>
</protein>
<organism evidence="8 9">
    <name type="scientific">Zoogloea ramigera</name>
    <dbReference type="NCBI Taxonomy" id="350"/>
    <lineage>
        <taxon>Bacteria</taxon>
        <taxon>Pseudomonadati</taxon>
        <taxon>Pseudomonadota</taxon>
        <taxon>Betaproteobacteria</taxon>
        <taxon>Rhodocyclales</taxon>
        <taxon>Zoogloeaceae</taxon>
        <taxon>Zoogloea</taxon>
    </lineage>
</organism>
<dbReference type="PROSITE" id="PS00398">
    <property type="entry name" value="RECOMBINASES_2"/>
    <property type="match status" value="1"/>
</dbReference>
<dbReference type="SUPFAM" id="SSF46689">
    <property type="entry name" value="Homeodomain-like"/>
    <property type="match status" value="1"/>
</dbReference>
<dbReference type="Gene3D" id="1.10.10.60">
    <property type="entry name" value="Homeodomain-like"/>
    <property type="match status" value="1"/>
</dbReference>
<evidence type="ECO:0000313" key="9">
    <source>
        <dbReference type="Proteomes" id="UP000318422"/>
    </source>
</evidence>
<evidence type="ECO:0000256" key="5">
    <source>
        <dbReference type="PIRSR" id="PIRSR606118-50"/>
    </source>
</evidence>
<dbReference type="GO" id="GO:0003677">
    <property type="term" value="F:DNA binding"/>
    <property type="evidence" value="ECO:0007669"/>
    <property type="project" value="UniProtKB-KW"/>
</dbReference>
<proteinExistence type="inferred from homology"/>
<accession>A0A4Y4CW62</accession>
<dbReference type="PROSITE" id="PS51736">
    <property type="entry name" value="RECOMBINASES_3"/>
    <property type="match status" value="1"/>
</dbReference>
<dbReference type="Pfam" id="PF00239">
    <property type="entry name" value="Resolvase"/>
    <property type="match status" value="1"/>
</dbReference>
<keyword evidence="9" id="KW-1185">Reference proteome</keyword>
<comment type="caution">
    <text evidence="8">The sequence shown here is derived from an EMBL/GenBank/DDBJ whole genome shotgun (WGS) entry which is preliminary data.</text>
</comment>
<dbReference type="InterPro" id="IPR050639">
    <property type="entry name" value="SSR_resolvase"/>
</dbReference>
<dbReference type="GO" id="GO:0000150">
    <property type="term" value="F:DNA strand exchange activity"/>
    <property type="evidence" value="ECO:0007669"/>
    <property type="project" value="InterPro"/>
</dbReference>
<dbReference type="GO" id="GO:0015074">
    <property type="term" value="P:DNA integration"/>
    <property type="evidence" value="ECO:0007669"/>
    <property type="project" value="UniProtKB-KW"/>
</dbReference>
<evidence type="ECO:0000256" key="1">
    <source>
        <dbReference type="ARBA" id="ARBA00009913"/>
    </source>
</evidence>
<evidence type="ECO:0000313" key="8">
    <source>
        <dbReference type="EMBL" id="GEC94800.1"/>
    </source>
</evidence>
<evidence type="ECO:0000256" key="6">
    <source>
        <dbReference type="PROSITE-ProRule" id="PRU10137"/>
    </source>
</evidence>